<dbReference type="STRING" id="1618572.UT17_C0001G0018"/>
<dbReference type="SUPFAM" id="SSF53850">
    <property type="entry name" value="Periplasmic binding protein-like II"/>
    <property type="match status" value="1"/>
</dbReference>
<dbReference type="AlphaFoldDB" id="A0A0G0P3H2"/>
<name>A0A0G0P3H2_9BACT</name>
<dbReference type="PATRIC" id="fig|1618572.3.peg.19"/>
<evidence type="ECO:0008006" key="5">
    <source>
        <dbReference type="Google" id="ProtNLM"/>
    </source>
</evidence>
<evidence type="ECO:0000256" key="1">
    <source>
        <dbReference type="SAM" id="MobiDB-lite"/>
    </source>
</evidence>
<keyword evidence="2" id="KW-0472">Membrane</keyword>
<sequence length="612" mass="66685">MANRSFRGLNQPTTLDLGDLGNPQTPRPPRRQRNGLFWGGLSVLIIVCLIVSAGGIYLYNNLPAEPTTPTNDTPYVPAPQPGGNDGEQQNVPQIPPAGAEKQTITVCLFYFGPYFSVLQAAVADNSNRPYILNVLPLGFTDLDGNVLISDDEGDQARWMQDGTCDIILTTSDTLRLNPQMGKWITDVGVSDGADKTRALLVGRVGCPGKPIARFNDLEGCVIAVSPNAAGQFQVLSVMSAAGMSPNSVTWLTGEYDTSGMWHDFSVEDACQAFADGKSDAVAGWIPCIDEGIGDPSQSQILVNSTWLRNLKDIIVVSHKANAEKPDAVFWFLVDWFGGLKVQQENLKAAGEAIASWTFTFNGIEYNTNDWTYVFPESAENDMHLWLDTYGLASLDSNLLLANQTDILDKRFVDFGAIWAYGGVPLGTLNDVADLRETKYLGQLATYVTQHPELRPRSGTTLPNTSYTPFQVLPSAALDGSQLVNLPTAFELNCVSQLSYKAGEDFLRPNTPDYDNLVVCSKSLQQLMAQTQNVVILITGSAAGWCQYSEEYVREFALQRATNIQFALIQGAGIPAPLISVYARVGTLSCDPAINQADRYVRIEVKINPGSLR</sequence>
<feature type="region of interest" description="Disordered" evidence="1">
    <location>
        <begin position="1"/>
        <end position="31"/>
    </location>
</feature>
<reference evidence="3 4" key="1">
    <citation type="journal article" date="2015" name="Nature">
        <title>rRNA introns, odd ribosomes, and small enigmatic genomes across a large radiation of phyla.</title>
        <authorList>
            <person name="Brown C.T."/>
            <person name="Hug L.A."/>
            <person name="Thomas B.C."/>
            <person name="Sharon I."/>
            <person name="Castelle C.J."/>
            <person name="Singh A."/>
            <person name="Wilkins M.J."/>
            <person name="Williams K.H."/>
            <person name="Banfield J.F."/>
        </authorList>
    </citation>
    <scope>NUCLEOTIDE SEQUENCE [LARGE SCALE GENOMIC DNA]</scope>
</reference>
<comment type="caution">
    <text evidence="3">The sequence shown here is derived from an EMBL/GenBank/DDBJ whole genome shotgun (WGS) entry which is preliminary data.</text>
</comment>
<organism evidence="3 4">
    <name type="scientific">Candidatus Woesebacteria bacterium GW2011_GWB1_39_10</name>
    <dbReference type="NCBI Taxonomy" id="1618572"/>
    <lineage>
        <taxon>Bacteria</taxon>
        <taxon>Candidatus Woeseibacteriota</taxon>
    </lineage>
</organism>
<evidence type="ECO:0000313" key="4">
    <source>
        <dbReference type="Proteomes" id="UP000034774"/>
    </source>
</evidence>
<evidence type="ECO:0000313" key="3">
    <source>
        <dbReference type="EMBL" id="KKQ92639.1"/>
    </source>
</evidence>
<protein>
    <recommendedName>
        <fullName evidence="5">OmpA-like domain-containing protein</fullName>
    </recommendedName>
</protein>
<accession>A0A0G0P3H2</accession>
<feature type="transmembrane region" description="Helical" evidence="2">
    <location>
        <begin position="36"/>
        <end position="59"/>
    </location>
</feature>
<dbReference type="Gene3D" id="3.40.190.10">
    <property type="entry name" value="Periplasmic binding protein-like II"/>
    <property type="match status" value="2"/>
</dbReference>
<evidence type="ECO:0000256" key="2">
    <source>
        <dbReference type="SAM" id="Phobius"/>
    </source>
</evidence>
<keyword evidence="2" id="KW-0812">Transmembrane</keyword>
<proteinExistence type="predicted"/>
<dbReference type="Proteomes" id="UP000034774">
    <property type="component" value="Unassembled WGS sequence"/>
</dbReference>
<keyword evidence="2" id="KW-1133">Transmembrane helix</keyword>
<gene>
    <name evidence="3" type="ORF">UT17_C0001G0018</name>
</gene>
<dbReference type="EMBL" id="LBVU01000001">
    <property type="protein sequence ID" value="KKQ92639.1"/>
    <property type="molecule type" value="Genomic_DNA"/>
</dbReference>
<feature type="region of interest" description="Disordered" evidence="1">
    <location>
        <begin position="69"/>
        <end position="95"/>
    </location>
</feature>